<comment type="caution">
    <text evidence="1">The sequence shown here is derived from an EMBL/GenBank/DDBJ whole genome shotgun (WGS) entry which is preliminary data.</text>
</comment>
<evidence type="ECO:0000313" key="2">
    <source>
        <dbReference type="Proteomes" id="UP001500582"/>
    </source>
</evidence>
<dbReference type="RefSeq" id="WP_345209637.1">
    <property type="nucleotide sequence ID" value="NZ_BAABFT010000002.1"/>
</dbReference>
<evidence type="ECO:0000313" key="1">
    <source>
        <dbReference type="EMBL" id="GAA4312048.1"/>
    </source>
</evidence>
<proteinExistence type="predicted"/>
<name>A0ABP8FVU2_9SPHI</name>
<keyword evidence="2" id="KW-1185">Reference proteome</keyword>
<accession>A0ABP8FVU2</accession>
<sequence length="159" mass="18298">MGVELSLICGDQYSPRTNNNFLWKSFKCVGEQLTDITSDVKLIAAMGDLYYLLHQQGKIHANNEIASRRVYQILNTEAVNTVSALIEKLKLTKTVPANPLIKRNTLVYYPEFLRSVKDHPEKWKAALARRKDNTEIKALTRQITLHRAEIMRIIDFARI</sequence>
<organism evidence="1 2">
    <name type="scientific">Mucilaginibacter gynuensis</name>
    <dbReference type="NCBI Taxonomy" id="1302236"/>
    <lineage>
        <taxon>Bacteria</taxon>
        <taxon>Pseudomonadati</taxon>
        <taxon>Bacteroidota</taxon>
        <taxon>Sphingobacteriia</taxon>
        <taxon>Sphingobacteriales</taxon>
        <taxon>Sphingobacteriaceae</taxon>
        <taxon>Mucilaginibacter</taxon>
    </lineage>
</organism>
<reference evidence="2" key="1">
    <citation type="journal article" date="2019" name="Int. J. Syst. Evol. Microbiol.">
        <title>The Global Catalogue of Microorganisms (GCM) 10K type strain sequencing project: providing services to taxonomists for standard genome sequencing and annotation.</title>
        <authorList>
            <consortium name="The Broad Institute Genomics Platform"/>
            <consortium name="The Broad Institute Genome Sequencing Center for Infectious Disease"/>
            <person name="Wu L."/>
            <person name="Ma J."/>
        </authorList>
    </citation>
    <scope>NUCLEOTIDE SEQUENCE [LARGE SCALE GENOMIC DNA]</scope>
    <source>
        <strain evidence="2">JCM 17705</strain>
    </source>
</reference>
<dbReference type="EMBL" id="BAABFT010000002">
    <property type="protein sequence ID" value="GAA4312048.1"/>
    <property type="molecule type" value="Genomic_DNA"/>
</dbReference>
<dbReference type="Proteomes" id="UP001500582">
    <property type="component" value="Unassembled WGS sequence"/>
</dbReference>
<gene>
    <name evidence="1" type="ORF">GCM10023149_07260</name>
</gene>
<protein>
    <submittedName>
        <fullName evidence="1">Uncharacterized protein</fullName>
    </submittedName>
</protein>